<evidence type="ECO:0000256" key="1">
    <source>
        <dbReference type="ARBA" id="ARBA00010687"/>
    </source>
</evidence>
<evidence type="ECO:0000256" key="3">
    <source>
        <dbReference type="ARBA" id="ARBA00023295"/>
    </source>
</evidence>
<dbReference type="InterPro" id="IPR011081">
    <property type="entry name" value="Big_4"/>
</dbReference>
<accession>A0A840SIR9</accession>
<evidence type="ECO:0000313" key="7">
    <source>
        <dbReference type="EMBL" id="QOS40833.1"/>
    </source>
</evidence>
<keyword evidence="3 4" id="KW-0326">Glycosidase</keyword>
<name>A0A840SIR9_9SPIR</name>
<feature type="chain" id="PRO_5033962643" description="Arabinogalactan endo-beta-1,4-galactanase" evidence="4">
    <location>
        <begin position="28"/>
        <end position="662"/>
    </location>
</feature>
<feature type="signal peptide" evidence="4">
    <location>
        <begin position="1"/>
        <end position="27"/>
    </location>
</feature>
<dbReference type="Proteomes" id="UP000578697">
    <property type="component" value="Unassembled WGS sequence"/>
</dbReference>
<reference evidence="6 8" key="2">
    <citation type="submission" date="2020-08" db="EMBL/GenBank/DDBJ databases">
        <title>Genomic Encyclopedia of Type Strains, Phase IV (KMG-IV): sequencing the most valuable type-strain genomes for metagenomic binning, comparative biology and taxonomic classification.</title>
        <authorList>
            <person name="Goeker M."/>
        </authorList>
    </citation>
    <scope>NUCLEOTIDE SEQUENCE [LARGE SCALE GENOMIC DNA]</scope>
    <source>
        <strain evidence="6 8">DSM 103679</strain>
    </source>
</reference>
<dbReference type="EMBL" id="JACHFR010000002">
    <property type="protein sequence ID" value="MBB5219282.1"/>
    <property type="molecule type" value="Genomic_DNA"/>
</dbReference>
<protein>
    <recommendedName>
        <fullName evidence="4">Arabinogalactan endo-beta-1,4-galactanase</fullName>
        <ecNumber evidence="4">3.2.1.89</ecNumber>
    </recommendedName>
</protein>
<dbReference type="Proteomes" id="UP000593591">
    <property type="component" value="Chromosome"/>
</dbReference>
<dbReference type="PANTHER" id="PTHR34983:SF2">
    <property type="entry name" value="ENDO-BETA-1,4-GALACTANASE"/>
    <property type="match status" value="1"/>
</dbReference>
<evidence type="ECO:0000256" key="4">
    <source>
        <dbReference type="RuleBase" id="RU361192"/>
    </source>
</evidence>
<dbReference type="InterPro" id="IPR017853">
    <property type="entry name" value="GH"/>
</dbReference>
<dbReference type="EC" id="3.2.1.89" evidence="4"/>
<keyword evidence="2 4" id="KW-0378">Hydrolase</keyword>
<evidence type="ECO:0000313" key="6">
    <source>
        <dbReference type="EMBL" id="MBB5219282.1"/>
    </source>
</evidence>
<comment type="catalytic activity">
    <reaction evidence="4">
        <text>The enzyme specifically hydrolyzes (1-&gt;4)-beta-D-galactosidic linkages in type I arabinogalactans.</text>
        <dbReference type="EC" id="3.2.1.89"/>
    </reaction>
</comment>
<dbReference type="GO" id="GO:0031218">
    <property type="term" value="F:arabinogalactan endo-1,4-beta-galactosidase activity"/>
    <property type="evidence" value="ECO:0007669"/>
    <property type="project" value="UniProtKB-EC"/>
</dbReference>
<keyword evidence="4" id="KW-0732">Signal</keyword>
<dbReference type="GO" id="GO:0045490">
    <property type="term" value="P:pectin catabolic process"/>
    <property type="evidence" value="ECO:0007669"/>
    <property type="project" value="TreeGrafter"/>
</dbReference>
<evidence type="ECO:0000256" key="2">
    <source>
        <dbReference type="ARBA" id="ARBA00022801"/>
    </source>
</evidence>
<dbReference type="EMBL" id="CP031517">
    <property type="protein sequence ID" value="QOS40833.1"/>
    <property type="molecule type" value="Genomic_DNA"/>
</dbReference>
<dbReference type="InterPro" id="IPR011683">
    <property type="entry name" value="Glyco_hydro_53"/>
</dbReference>
<dbReference type="Pfam" id="PF07745">
    <property type="entry name" value="Glyco_hydro_53"/>
    <property type="match status" value="1"/>
</dbReference>
<dbReference type="GO" id="GO:0015926">
    <property type="term" value="F:glucosidase activity"/>
    <property type="evidence" value="ECO:0007669"/>
    <property type="project" value="InterPro"/>
</dbReference>
<dbReference type="SUPFAM" id="SSF51445">
    <property type="entry name" value="(Trans)glycosidases"/>
    <property type="match status" value="1"/>
</dbReference>
<gene>
    <name evidence="7" type="ORF">DYE49_10370</name>
    <name evidence="6" type="ORF">HNP77_001651</name>
</gene>
<dbReference type="Gene3D" id="2.60.120.260">
    <property type="entry name" value="Galactose-binding domain-like"/>
    <property type="match status" value="1"/>
</dbReference>
<comment type="similarity">
    <text evidence="1 4">Belongs to the glycosyl hydrolase 53 family.</text>
</comment>
<dbReference type="RefSeq" id="WP_184652695.1">
    <property type="nucleotide sequence ID" value="NZ_JACHFR010000002.1"/>
</dbReference>
<dbReference type="SUPFAM" id="SSF49785">
    <property type="entry name" value="Galactose-binding domain-like"/>
    <property type="match status" value="1"/>
</dbReference>
<proteinExistence type="inferred from homology"/>
<dbReference type="KEGG" id="trc:DYE49_10370"/>
<keyword evidence="8" id="KW-1185">Reference proteome</keyword>
<dbReference type="InterPro" id="IPR008979">
    <property type="entry name" value="Galactose-bd-like_sf"/>
</dbReference>
<dbReference type="AlphaFoldDB" id="A0A840SIR9"/>
<sequence>MKKKFSRFFYKFVCCVLLSAAGGMVFARPNSAAEAVRQNIIVEPVKGLSDDFMNGVDISMIDQIEKSGGKFYNAAGEQQDIFEILKDNGVNWIRIRLWNKPVYENDVYDKNGKRIAKKGSPMGGGNNDLETDLRIAKRIKAAGLKFMLDFHYSDFWADPGKQYMPQEWKNLSPKELEVEVEKFTRETINAFTEAGGAPDAVQIGNELNSGFMWPVGQLWSDDPNVKIGGMKQFISLLQKASDGVRNAENGKNIQIVIHLADGGKQDLYKWIFDEVKKAKIDYDIIGLSFYTYWHGSMDDLKANLEMISKRYGKKMAVVETAYAFTEDGGDSQGDVFMTYSDDKYGYVPSVQGQATAIRDVIETVASVKGGCGVFYWEADSIICKGSELSATEGNTWENQAMFDFTGKALPSLAVWNLVHGRGEVKNVWGGSASLAKTESVPYGMSDKVELTIRPGEVPQLPSAVKLVFSDDSEKLVNVKWDSYNWKAQTKAGKIILKGTASGYDFKPELAVEFSDKVNLVEDGSFESGKLGAWKLNGSSTACFLENNKGNARSGKWTYKYWLASGFKSILSREFKDIPNGTYRLSVWAMGGGGENNIRLFAARYDGTEKQITSKIVNTGWQDWHQYTIEVPVTNGKATIGIYLDTAPDCWGNFDDIEFVKVD</sequence>
<dbReference type="Pfam" id="PF07532">
    <property type="entry name" value="Big_4"/>
    <property type="match status" value="1"/>
</dbReference>
<dbReference type="Gene3D" id="3.20.20.80">
    <property type="entry name" value="Glycosidases"/>
    <property type="match status" value="1"/>
</dbReference>
<dbReference type="PANTHER" id="PTHR34983">
    <property type="entry name" value="ARABINOGALACTAN ENDO-BETA-1,4-GALACTANASE A"/>
    <property type="match status" value="1"/>
</dbReference>
<feature type="domain" description="Bacterial Ig-like" evidence="5">
    <location>
        <begin position="446"/>
        <end position="503"/>
    </location>
</feature>
<reference evidence="7 9" key="1">
    <citation type="submission" date="2018-08" db="EMBL/GenBank/DDBJ databases">
        <title>The first complete genome of Treponema rectale (CHPAT), a commensal spirochete of the bovine rectum.</title>
        <authorList>
            <person name="Staton G.J."/>
            <person name="Clegg S.R."/>
            <person name="Carter S.D."/>
            <person name="Radford A.D."/>
            <person name="Darby A."/>
            <person name="Hall N."/>
            <person name="Birtles R.J."/>
            <person name="Evans N.J."/>
        </authorList>
    </citation>
    <scope>NUCLEOTIDE SEQUENCE [LARGE SCALE GENOMIC DNA]</scope>
    <source>
        <strain evidence="7 9">CHPA</strain>
    </source>
</reference>
<evidence type="ECO:0000259" key="5">
    <source>
        <dbReference type="Pfam" id="PF07532"/>
    </source>
</evidence>
<evidence type="ECO:0000313" key="9">
    <source>
        <dbReference type="Proteomes" id="UP000593591"/>
    </source>
</evidence>
<evidence type="ECO:0000313" key="8">
    <source>
        <dbReference type="Proteomes" id="UP000578697"/>
    </source>
</evidence>
<organism evidence="6 8">
    <name type="scientific">Treponema rectale</name>
    <dbReference type="NCBI Taxonomy" id="744512"/>
    <lineage>
        <taxon>Bacteria</taxon>
        <taxon>Pseudomonadati</taxon>
        <taxon>Spirochaetota</taxon>
        <taxon>Spirochaetia</taxon>
        <taxon>Spirochaetales</taxon>
        <taxon>Treponemataceae</taxon>
        <taxon>Treponema</taxon>
    </lineage>
</organism>